<dbReference type="InterPro" id="IPR032876">
    <property type="entry name" value="J_dom"/>
</dbReference>
<dbReference type="CDD" id="cd19607">
    <property type="entry name" value="GTA_TIM-barrel-like"/>
    <property type="match status" value="1"/>
</dbReference>
<evidence type="ECO:0000259" key="1">
    <source>
        <dbReference type="Pfam" id="PF13547"/>
    </source>
</evidence>
<dbReference type="RefSeq" id="WP_009813066.1">
    <property type="nucleotide sequence ID" value="NZ_CH724156.1"/>
</dbReference>
<evidence type="ECO:0000313" key="4">
    <source>
        <dbReference type="EMBL" id="EAP77665.1"/>
    </source>
</evidence>
<dbReference type="STRING" id="89187.ISM_05210"/>
<dbReference type="SUPFAM" id="SSF51445">
    <property type="entry name" value="(Trans)glycosidases"/>
    <property type="match status" value="1"/>
</dbReference>
<evidence type="ECO:0000259" key="3">
    <source>
        <dbReference type="Pfam" id="PF23666"/>
    </source>
</evidence>
<dbReference type="InterPro" id="IPR017853">
    <property type="entry name" value="GH"/>
</dbReference>
<reference evidence="4 5" key="1">
    <citation type="submission" date="2005-12" db="EMBL/GenBank/DDBJ databases">
        <authorList>
            <person name="Moran M.A."/>
            <person name="Ferriera S."/>
            <person name="Johnson J."/>
            <person name="Kravitz S."/>
            <person name="Halpern A."/>
            <person name="Remington K."/>
            <person name="Beeson K."/>
            <person name="Tran B."/>
            <person name="Rogers Y.-H."/>
            <person name="Friedman R."/>
            <person name="Venter J.C."/>
        </authorList>
    </citation>
    <scope>NUCLEOTIDE SEQUENCE [LARGE SCALE GENOMIC DNA]</scope>
    <source>
        <strain evidence="5">ATCC BAA-591 / DSM 15170 / ISM</strain>
    </source>
</reference>
<keyword evidence="5" id="KW-1185">Reference proteome</keyword>
<dbReference type="OrthoDB" id="8445115at2"/>
<accession>A3SJY4</accession>
<dbReference type="InterPro" id="IPR056490">
    <property type="entry name" value="Rcc01698_C"/>
</dbReference>
<comment type="caution">
    <text evidence="4">The sequence shown here is derived from an EMBL/GenBank/DDBJ whole genome shotgun (WGS) entry which is preliminary data.</text>
</comment>
<gene>
    <name evidence="4" type="ORF">ISM_05210</name>
</gene>
<dbReference type="Proteomes" id="UP000005954">
    <property type="component" value="Unassembled WGS sequence"/>
</dbReference>
<dbReference type="HOGENOM" id="CLU_007148_0_0_5"/>
<protein>
    <recommendedName>
        <fullName evidence="6">Host specificity protein</fullName>
    </recommendedName>
</protein>
<dbReference type="Gene3D" id="3.20.20.80">
    <property type="entry name" value="Glycosidases"/>
    <property type="match status" value="1"/>
</dbReference>
<dbReference type="eggNOG" id="COG3391">
    <property type="taxonomic scope" value="Bacteria"/>
</dbReference>
<dbReference type="EMBL" id="AALY01000001">
    <property type="protein sequence ID" value="EAP77665.1"/>
    <property type="molecule type" value="Genomic_DNA"/>
</dbReference>
<dbReference type="Pfam" id="PF13547">
    <property type="entry name" value="GTA_TIM"/>
    <property type="match status" value="1"/>
</dbReference>
<evidence type="ECO:0008006" key="6">
    <source>
        <dbReference type="Google" id="ProtNLM"/>
    </source>
</evidence>
<organism evidence="4 5">
    <name type="scientific">Roseovarius nubinhibens (strain ATCC BAA-591 / DSM 15170 / ISM)</name>
    <dbReference type="NCBI Taxonomy" id="89187"/>
    <lineage>
        <taxon>Bacteria</taxon>
        <taxon>Pseudomonadati</taxon>
        <taxon>Pseudomonadota</taxon>
        <taxon>Alphaproteobacteria</taxon>
        <taxon>Rhodobacterales</taxon>
        <taxon>Roseobacteraceae</taxon>
        <taxon>Roseovarius</taxon>
    </lineage>
</organism>
<evidence type="ECO:0000259" key="2">
    <source>
        <dbReference type="Pfam" id="PF13550"/>
    </source>
</evidence>
<feature type="domain" description="GTA TIM-barrel-like" evidence="1">
    <location>
        <begin position="473"/>
        <end position="769"/>
    </location>
</feature>
<evidence type="ECO:0000313" key="5">
    <source>
        <dbReference type="Proteomes" id="UP000005954"/>
    </source>
</evidence>
<feature type="domain" description="Rcc01698-like C-terminal" evidence="3">
    <location>
        <begin position="1082"/>
        <end position="1182"/>
    </location>
</feature>
<dbReference type="InterPro" id="IPR025195">
    <property type="entry name" value="GTA_TIM_dom"/>
</dbReference>
<name>A3SJY4_ROSNI</name>
<sequence>MATIVLSAAGAAIGGSIGGSVLGLSSAAIGRFAGGLIGRSLDQRLMGQGSDVVETGRVNRLRLTGAGEGDAVAQVFGRMRLAGQVIWATEFRQDVTVSGGGGGGKGRPRPAQPTTRSYSYSLSLAIAICEGEITHLGRVWADGDEIAPDSITMRVYRGTRDQLPDPCIEAVEGAGSVPAYRGIAYVVIEDLDLGQFANRVPQFTFEVARPAPAEAPGGASAPAQGLRAVALLPGSGEYALATSPVAMRYGPGSTGLANVNTVSGKSDFATSLEAMTGELPNCGATSLIVSWFGDDLRCDACRLHPKVEQQQYEADNMPWSVAGLSRSSAQPVPRDGDDRMIYGGTPSDAAVIEAILGLQQSGQEVMVYPFILMEQVAGNGLPDPYSDAGDQPVLPWRGRITLPIAPGRAGSVDGTAAADAAVAAFFGTAAAADFTIAPVTPEVAQPGDGATSLLSYGGAVKRSPVSYAGPNEWGYRRFILHHAALCAAAGRVESFCIGSEMRGLTTIRGAGGGFPAVDQLISLAAEVRAILGPEVKIGYAADWSEYFGYQPPGAPGDMHFHLDPLWADANIDFIGIDNYMPLSDWREGRDHADASWGSIYNPDYLKANIEGGEGYEWYYHSDTARAAQIRTPITDEAEAEPWVWRYKDMRNWWRNGHHDRIDGVRQEVPTPWVPMSKPIRFTEFGCAAVDKGSNQPNKFLDPKSSESSLPFFSDGYRDDYIQAQYLRAMVEYWSAPENNPQSVEYDGPMIDMDHAYAWAWDARPYPAFPNARALWSDGENYAQGHWLNGRVSQPALAAVVQEIARRAGVQYLDVSRLEGVVRGYASEEVSDARALLQPLMLRYGFDAVERGGCLSFRMRDGESDHLLSDEDLVRDEEGGSTLEETRANAAEIAGRVRLRFIEADADFEVIAEESILPDDATHTVSTSEMPLAMTRGEGRATVERWLSEARVATDTLRFALPLSRAEIGAGDVVSLAEAGGTGHFRIDRVEQFASQQMIEAVRIEPESYRPQMIEDLPPGSRSFTAPVPVLPLFLDLPLMTGAETPHAPHLAVGGEPWPGAAALYASDSDANYQLNHLTELRARIGVTQTPLARASKGLWDRGEGLTVRMVHGTLDNVPEADLLSGANLCAIGDGTPEGWELMQFAEAELVASNTYILRHRLRGQLGTDVAMPDHWPVGSYLVMLDGLPAQISLPEAARGRARHYRIGPAGRPVDDPSYQHAVIAFEGLGLRPLSPVHLRAHRAAGDVTLSWIRRTRIDGDRWDTPDVPLGEEQELYAIRVRQGETVLRDAMSESPTWTYAQSAQAADGASGAITIEVAQVSGRFGAGAWAGLELTL</sequence>
<dbReference type="Pfam" id="PF13550">
    <property type="entry name" value="Phage-tail_3"/>
    <property type="match status" value="1"/>
</dbReference>
<feature type="domain" description="Tip attachment protein J" evidence="2">
    <location>
        <begin position="829"/>
        <end position="990"/>
    </location>
</feature>
<proteinExistence type="predicted"/>
<dbReference type="Pfam" id="PF23666">
    <property type="entry name" value="Rcc01698_C"/>
    <property type="match status" value="1"/>
</dbReference>